<feature type="region of interest" description="Disordered" evidence="3">
    <location>
        <begin position="430"/>
        <end position="449"/>
    </location>
</feature>
<dbReference type="Pfam" id="PF13855">
    <property type="entry name" value="LRR_8"/>
    <property type="match status" value="3"/>
</dbReference>
<keyword evidence="2" id="KW-0677">Repeat</keyword>
<dbReference type="InterPro" id="IPR050216">
    <property type="entry name" value="LRR_domain-containing"/>
</dbReference>
<dbReference type="OMA" id="CMLHKLT"/>
<dbReference type="EMBL" id="MCGN01000002">
    <property type="protein sequence ID" value="ORZ01519.1"/>
    <property type="molecule type" value="Genomic_DNA"/>
</dbReference>
<evidence type="ECO:0000313" key="4">
    <source>
        <dbReference type="EMBL" id="ORZ01519.1"/>
    </source>
</evidence>
<dbReference type="PANTHER" id="PTHR48051:SF1">
    <property type="entry name" value="RAS SUPPRESSOR PROTEIN 1"/>
    <property type="match status" value="1"/>
</dbReference>
<accession>A0A1X2HQB8</accession>
<dbReference type="SMART" id="SM00364">
    <property type="entry name" value="LRR_BAC"/>
    <property type="match status" value="11"/>
</dbReference>
<evidence type="ECO:0000313" key="5">
    <source>
        <dbReference type="Proteomes" id="UP000242180"/>
    </source>
</evidence>
<reference evidence="4 5" key="1">
    <citation type="submission" date="2016-07" db="EMBL/GenBank/DDBJ databases">
        <title>Pervasive Adenine N6-methylation of Active Genes in Fungi.</title>
        <authorList>
            <consortium name="DOE Joint Genome Institute"/>
            <person name="Mondo S.J."/>
            <person name="Dannebaum R.O."/>
            <person name="Kuo R.C."/>
            <person name="Labutti K."/>
            <person name="Haridas S."/>
            <person name="Kuo A."/>
            <person name="Salamov A."/>
            <person name="Ahrendt S.R."/>
            <person name="Lipzen A."/>
            <person name="Sullivan W."/>
            <person name="Andreopoulos W.B."/>
            <person name="Clum A."/>
            <person name="Lindquist E."/>
            <person name="Daum C."/>
            <person name="Ramamoorthy G.K."/>
            <person name="Gryganskyi A."/>
            <person name="Culley D."/>
            <person name="Magnuson J.K."/>
            <person name="James T.Y."/>
            <person name="O'Malley M.A."/>
            <person name="Stajich J.E."/>
            <person name="Spatafora J.W."/>
            <person name="Visel A."/>
            <person name="Grigoriev I.V."/>
        </authorList>
    </citation>
    <scope>NUCLEOTIDE SEQUENCE [LARGE SCALE GENOMIC DNA]</scope>
    <source>
        <strain evidence="4 5">NRRL 2496</strain>
    </source>
</reference>
<dbReference type="InterPro" id="IPR032675">
    <property type="entry name" value="LRR_dom_sf"/>
</dbReference>
<keyword evidence="5" id="KW-1185">Reference proteome</keyword>
<dbReference type="PANTHER" id="PTHR48051">
    <property type="match status" value="1"/>
</dbReference>
<dbReference type="GO" id="GO:0005737">
    <property type="term" value="C:cytoplasm"/>
    <property type="evidence" value="ECO:0007669"/>
    <property type="project" value="TreeGrafter"/>
</dbReference>
<name>A0A1X2HQB8_SYNRA</name>
<dbReference type="InParanoid" id="A0A1X2HQB8"/>
<evidence type="ECO:0000256" key="3">
    <source>
        <dbReference type="SAM" id="MobiDB-lite"/>
    </source>
</evidence>
<feature type="region of interest" description="Disordered" evidence="3">
    <location>
        <begin position="1"/>
        <end position="25"/>
    </location>
</feature>
<proteinExistence type="predicted"/>
<dbReference type="PROSITE" id="PS51450">
    <property type="entry name" value="LRR"/>
    <property type="match status" value="3"/>
</dbReference>
<dbReference type="Proteomes" id="UP000242180">
    <property type="component" value="Unassembled WGS sequence"/>
</dbReference>
<dbReference type="SUPFAM" id="SSF52058">
    <property type="entry name" value="L domain-like"/>
    <property type="match status" value="2"/>
</dbReference>
<comment type="caution">
    <text evidence="4">The sequence shown here is derived from an EMBL/GenBank/DDBJ whole genome shotgun (WGS) entry which is preliminary data.</text>
</comment>
<feature type="compositionally biased region" description="Low complexity" evidence="3">
    <location>
        <begin position="1"/>
        <end position="12"/>
    </location>
</feature>
<sequence length="657" mass="72662">MAAQRARQKAAPPTEPEAKPPRNRVFTGAERYTDDNEINPVDRTQLKLQTVLTKAKSSGKLNLSSRDLKTIPSEVWDMYHVDPNKIVVDFGSSGDAWYDNEELTKFIAADNQLEYIDERIGQEFGALTSIDLRSNLLKGLPDSIAQLQLLTNLNLSHNQLEAVPSCIYKLPKLRELDLAHNRISSLSPDIANLEQIETLILNDNELQDIPDAIGQLAHIRKLHLSHNKVTRLPTIEQLSPWKKLVELLLVENKLSILFEGKLNHPSGTGSATFPSLARLDARQNNLDRTVSNADTVSTPALRELFLAHNELTDDPASLLILHGCPELQTLDISSNLFSEVPDAVLTLTGLQRLDVSACHLRGLRSDLGKLEHLAVLKYEGNPLRSAPRNVTMAELIESLRVKMNLEEEESTSQPGEPDNGRDGGLVNATEAAKQASRAEERAPAASYSHPTSITAPVKVTGTLNLARKEIKALEASHLAESGIIPATLQLGHNLLIEIPPALSDLKSTLVHLNLEHNRLREFSVPCDFPSLKTLNLSNNRITRMAVETEQLPQLNEINLNFNMLSALPENLAACLPALRILRANSNKIENISANMFENMEIIDLGNNDIGLLPPELGAITSIRELMVYGNRFRVPRPAVLDQGTQAILEFLRRRLGA</sequence>
<evidence type="ECO:0000256" key="1">
    <source>
        <dbReference type="ARBA" id="ARBA00022614"/>
    </source>
</evidence>
<organism evidence="4 5">
    <name type="scientific">Syncephalastrum racemosum</name>
    <name type="common">Filamentous fungus</name>
    <dbReference type="NCBI Taxonomy" id="13706"/>
    <lineage>
        <taxon>Eukaryota</taxon>
        <taxon>Fungi</taxon>
        <taxon>Fungi incertae sedis</taxon>
        <taxon>Mucoromycota</taxon>
        <taxon>Mucoromycotina</taxon>
        <taxon>Mucoromycetes</taxon>
        <taxon>Mucorales</taxon>
        <taxon>Syncephalastraceae</taxon>
        <taxon>Syncephalastrum</taxon>
    </lineage>
</organism>
<evidence type="ECO:0000256" key="2">
    <source>
        <dbReference type="ARBA" id="ARBA00022737"/>
    </source>
</evidence>
<dbReference type="SMART" id="SM00369">
    <property type="entry name" value="LRR_TYP"/>
    <property type="match status" value="10"/>
</dbReference>
<dbReference type="InterPro" id="IPR003591">
    <property type="entry name" value="Leu-rich_rpt_typical-subtyp"/>
</dbReference>
<dbReference type="PRINTS" id="PR00019">
    <property type="entry name" value="LEURICHRPT"/>
</dbReference>
<feature type="region of interest" description="Disordered" evidence="3">
    <location>
        <begin position="405"/>
        <end position="425"/>
    </location>
</feature>
<dbReference type="InterPro" id="IPR001611">
    <property type="entry name" value="Leu-rich_rpt"/>
</dbReference>
<protein>
    <recommendedName>
        <fullName evidence="6">Leucine-rich repeat-containing protein 40</fullName>
    </recommendedName>
</protein>
<dbReference type="OrthoDB" id="660555at2759"/>
<dbReference type="Gene3D" id="3.80.10.10">
    <property type="entry name" value="Ribonuclease Inhibitor"/>
    <property type="match status" value="4"/>
</dbReference>
<evidence type="ECO:0008006" key="6">
    <source>
        <dbReference type="Google" id="ProtNLM"/>
    </source>
</evidence>
<keyword evidence="1" id="KW-0433">Leucine-rich repeat</keyword>
<gene>
    <name evidence="4" type="ORF">BCR43DRAFT_434119</name>
</gene>
<dbReference type="AlphaFoldDB" id="A0A1X2HQB8"/>
<dbReference type="STRING" id="13706.A0A1X2HQB8"/>